<dbReference type="Proteomes" id="UP000823872">
    <property type="component" value="Chromosome A2"/>
</dbReference>
<dbReference type="Ensembl" id="ENSFCTT00005094065.1">
    <property type="protein sequence ID" value="ENSFCTP00005062377.1"/>
    <property type="gene ID" value="ENSFCTG00005034280.1"/>
</dbReference>
<reference evidence="2 3" key="1">
    <citation type="submission" date="2021-02" db="EMBL/GenBank/DDBJ databases">
        <title>Safari Cat Assemblies.</title>
        <authorList>
            <person name="Bredemeyer K.R."/>
            <person name="Murphy W.J."/>
        </authorList>
    </citation>
    <scope>NUCLEOTIDE SEQUENCE [LARGE SCALE GENOMIC DNA]</scope>
</reference>
<feature type="region of interest" description="Disordered" evidence="1">
    <location>
        <begin position="408"/>
        <end position="432"/>
    </location>
</feature>
<protein>
    <submittedName>
        <fullName evidence="2">Uncharacterized protein</fullName>
    </submittedName>
</protein>
<evidence type="ECO:0000256" key="1">
    <source>
        <dbReference type="SAM" id="MobiDB-lite"/>
    </source>
</evidence>
<feature type="compositionally biased region" description="Low complexity" evidence="1">
    <location>
        <begin position="408"/>
        <end position="425"/>
    </location>
</feature>
<evidence type="ECO:0000313" key="3">
    <source>
        <dbReference type="Proteomes" id="UP000823872"/>
    </source>
</evidence>
<reference evidence="2" key="3">
    <citation type="submission" date="2025-09" db="UniProtKB">
        <authorList>
            <consortium name="Ensembl"/>
        </authorList>
    </citation>
    <scope>IDENTIFICATION</scope>
    <source>
        <strain evidence="2">breed Abyssinian</strain>
    </source>
</reference>
<accession>A0ABI8ASY4</accession>
<feature type="region of interest" description="Disordered" evidence="1">
    <location>
        <begin position="1"/>
        <end position="161"/>
    </location>
</feature>
<organism evidence="2 3">
    <name type="scientific">Felis catus</name>
    <name type="common">Cat</name>
    <name type="synonym">Felis silvestris catus</name>
    <dbReference type="NCBI Taxonomy" id="9685"/>
    <lineage>
        <taxon>Eukaryota</taxon>
        <taxon>Metazoa</taxon>
        <taxon>Chordata</taxon>
        <taxon>Craniata</taxon>
        <taxon>Vertebrata</taxon>
        <taxon>Euteleostomi</taxon>
        <taxon>Mammalia</taxon>
        <taxon>Eutheria</taxon>
        <taxon>Laurasiatheria</taxon>
        <taxon>Carnivora</taxon>
        <taxon>Feliformia</taxon>
        <taxon>Felidae</taxon>
        <taxon>Felinae</taxon>
        <taxon>Felis</taxon>
    </lineage>
</organism>
<keyword evidence="3" id="KW-1185">Reference proteome</keyword>
<proteinExistence type="predicted"/>
<feature type="region of interest" description="Disordered" evidence="1">
    <location>
        <begin position="327"/>
        <end position="393"/>
    </location>
</feature>
<evidence type="ECO:0000313" key="2">
    <source>
        <dbReference type="Ensembl" id="ENSFCTP00005062377.1"/>
    </source>
</evidence>
<reference evidence="2" key="2">
    <citation type="submission" date="2025-08" db="UniProtKB">
        <authorList>
            <consortium name="Ensembl"/>
        </authorList>
    </citation>
    <scope>IDENTIFICATION</scope>
    <source>
        <strain evidence="2">breed Abyssinian</strain>
    </source>
</reference>
<sequence length="432" mass="44188">PSGGRTCQARRNADAAPWWPGEDLQERGCPSVGGGWGGAPGPDGGHRSCTHRGRGGLTRTSTGAGWGTRVRGWRGAGSRSRPGLAPPPQGLAPPAQGGRRGGRARASAPPTRPACEDPGAGPAGLPSALPGALPRGRRARARGGPGERRRPAREGPRPSPPVAVALEVEPELEDAVGELAAEAVAVGVLPLAVDDLEGDVLVGRPRVEAQRGEVLVVGAGLQEVLGRGALVDEVGVEDVELVALHDLGRRVVEVVVRLVVLVPLEARVHAVEEAGLARPVLVGPQVGLAGQRHLHAELRLVLAHALLGPPEEDVLRALARVPCGRGARQPPLPAATWSPTAGPPGRGHRRRVSPPLPPKTGGGQGGNLCVRAQGAPPPGARGHVSPARPSPVTCSCCRDSCRRCWSSSGSSTCASSGSSWAVSSRGLYLPAS</sequence>
<feature type="compositionally biased region" description="Gly residues" evidence="1">
    <location>
        <begin position="31"/>
        <end position="43"/>
    </location>
</feature>
<feature type="compositionally biased region" description="Basic and acidic residues" evidence="1">
    <location>
        <begin position="145"/>
        <end position="156"/>
    </location>
</feature>
<name>A0ABI8ASY4_FELCA</name>
<dbReference type="GeneTree" id="ENSGT00520000060565"/>